<organism evidence="1">
    <name type="scientific">Arundo donax</name>
    <name type="common">Giant reed</name>
    <name type="synonym">Donax arundinaceus</name>
    <dbReference type="NCBI Taxonomy" id="35708"/>
    <lineage>
        <taxon>Eukaryota</taxon>
        <taxon>Viridiplantae</taxon>
        <taxon>Streptophyta</taxon>
        <taxon>Embryophyta</taxon>
        <taxon>Tracheophyta</taxon>
        <taxon>Spermatophyta</taxon>
        <taxon>Magnoliopsida</taxon>
        <taxon>Liliopsida</taxon>
        <taxon>Poales</taxon>
        <taxon>Poaceae</taxon>
        <taxon>PACMAD clade</taxon>
        <taxon>Arundinoideae</taxon>
        <taxon>Arundineae</taxon>
        <taxon>Arundo</taxon>
    </lineage>
</organism>
<accession>A0A0A9GUV3</accession>
<dbReference type="AlphaFoldDB" id="A0A0A9GUV3"/>
<reference evidence="1" key="1">
    <citation type="submission" date="2014-09" db="EMBL/GenBank/DDBJ databases">
        <authorList>
            <person name="Magalhaes I.L.F."/>
            <person name="Oliveira U."/>
            <person name="Santos F.R."/>
            <person name="Vidigal T.H.D.A."/>
            <person name="Brescovit A.D."/>
            <person name="Santos A.J."/>
        </authorList>
    </citation>
    <scope>NUCLEOTIDE SEQUENCE</scope>
    <source>
        <tissue evidence="1">Shoot tissue taken approximately 20 cm above the soil surface</tissue>
    </source>
</reference>
<protein>
    <submittedName>
        <fullName evidence="1">Uncharacterized protein</fullName>
    </submittedName>
</protein>
<name>A0A0A9GUV3_ARUDO</name>
<reference evidence="1" key="2">
    <citation type="journal article" date="2015" name="Data Brief">
        <title>Shoot transcriptome of the giant reed, Arundo donax.</title>
        <authorList>
            <person name="Barrero R.A."/>
            <person name="Guerrero F.D."/>
            <person name="Moolhuijzen P."/>
            <person name="Goolsby J.A."/>
            <person name="Tidwell J."/>
            <person name="Bellgard S.E."/>
            <person name="Bellgard M.I."/>
        </authorList>
    </citation>
    <scope>NUCLEOTIDE SEQUENCE</scope>
    <source>
        <tissue evidence="1">Shoot tissue taken approximately 20 cm above the soil surface</tissue>
    </source>
</reference>
<proteinExistence type="predicted"/>
<dbReference type="EMBL" id="GBRH01170582">
    <property type="protein sequence ID" value="JAE27314.1"/>
    <property type="molecule type" value="Transcribed_RNA"/>
</dbReference>
<sequence length="31" mass="3576">MTPRKCLSSCFLVYPSWTGKKVKANHTNHLK</sequence>
<evidence type="ECO:0000313" key="1">
    <source>
        <dbReference type="EMBL" id="JAE27314.1"/>
    </source>
</evidence>